<evidence type="ECO:0000256" key="2">
    <source>
        <dbReference type="ARBA" id="ARBA00038334"/>
    </source>
</evidence>
<dbReference type="AlphaFoldDB" id="A0A9P7FXV7"/>
<dbReference type="EMBL" id="JABCKI010005887">
    <property type="protein sequence ID" value="KAG5636837.1"/>
    <property type="molecule type" value="Genomic_DNA"/>
</dbReference>
<dbReference type="InterPro" id="IPR000639">
    <property type="entry name" value="Epox_hydrolase-like"/>
</dbReference>
<keyword evidence="1" id="KW-0378">Hydrolase</keyword>
<reference evidence="4" key="1">
    <citation type="submission" date="2021-02" db="EMBL/GenBank/DDBJ databases">
        <authorList>
            <person name="Nieuwenhuis M."/>
            <person name="Van De Peppel L.J.J."/>
        </authorList>
    </citation>
    <scope>NUCLEOTIDE SEQUENCE</scope>
    <source>
        <strain evidence="4">D49</strain>
    </source>
</reference>
<evidence type="ECO:0000256" key="1">
    <source>
        <dbReference type="ARBA" id="ARBA00022801"/>
    </source>
</evidence>
<proteinExistence type="inferred from homology"/>
<evidence type="ECO:0000313" key="4">
    <source>
        <dbReference type="EMBL" id="KAG5636837.1"/>
    </source>
</evidence>
<dbReference type="PRINTS" id="PR00412">
    <property type="entry name" value="EPOXHYDRLASE"/>
</dbReference>
<dbReference type="GO" id="GO:0016787">
    <property type="term" value="F:hydrolase activity"/>
    <property type="evidence" value="ECO:0007669"/>
    <property type="project" value="UniProtKB-KW"/>
</dbReference>
<dbReference type="InterPro" id="IPR000073">
    <property type="entry name" value="AB_hydrolase_1"/>
</dbReference>
<dbReference type="Proteomes" id="UP000717328">
    <property type="component" value="Unassembled WGS sequence"/>
</dbReference>
<organism evidence="4 5">
    <name type="scientific">Sphagnurus paluster</name>
    <dbReference type="NCBI Taxonomy" id="117069"/>
    <lineage>
        <taxon>Eukaryota</taxon>
        <taxon>Fungi</taxon>
        <taxon>Dikarya</taxon>
        <taxon>Basidiomycota</taxon>
        <taxon>Agaricomycotina</taxon>
        <taxon>Agaricomycetes</taxon>
        <taxon>Agaricomycetidae</taxon>
        <taxon>Agaricales</taxon>
        <taxon>Tricholomatineae</taxon>
        <taxon>Lyophyllaceae</taxon>
        <taxon>Sphagnurus</taxon>
    </lineage>
</organism>
<keyword evidence="5" id="KW-1185">Reference proteome</keyword>
<accession>A0A9P7FXV7</accession>
<feature type="domain" description="AB hydrolase-1" evidence="3">
    <location>
        <begin position="29"/>
        <end position="135"/>
    </location>
</feature>
<reference evidence="4" key="2">
    <citation type="submission" date="2021-10" db="EMBL/GenBank/DDBJ databases">
        <title>Phylogenomics reveals ancestral predisposition of the termite-cultivated fungus Termitomyces towards a domesticated lifestyle.</title>
        <authorList>
            <person name="Auxier B."/>
            <person name="Grum-Grzhimaylo A."/>
            <person name="Cardenas M.E."/>
            <person name="Lodge J.D."/>
            <person name="Laessoe T."/>
            <person name="Pedersen O."/>
            <person name="Smith M.E."/>
            <person name="Kuyper T.W."/>
            <person name="Franco-Molano E.A."/>
            <person name="Baroni T.J."/>
            <person name="Aanen D.K."/>
        </authorList>
    </citation>
    <scope>NUCLEOTIDE SEQUENCE</scope>
    <source>
        <strain evidence="4">D49</strain>
    </source>
</reference>
<dbReference type="Gene3D" id="3.40.50.1820">
    <property type="entry name" value="alpha/beta hydrolase"/>
    <property type="match status" value="1"/>
</dbReference>
<sequence length="321" mass="36531">MDSSLYKFVVTRRQLKYNYYHAAPATGKPVLLFLHGFPNTSNDWRHQVTFFKDRGFGLIVPDMLGYGGTDKPIDYTEYRLSAIAHDIIDILDAEKVDKAIAIGHDWGSIVVSRLANYYPDRFLGFGFLAGGYSAPSSAKFEESIILVNKLIGRELLGYWLFFNEDDAHKILEKNFDSFYSIVVPEDPALWVSNLSPTGALKAWVEEDKRTAVLSCLTEEEVRYHKQALLQGGLQAPLNWYRARVRSLDAEDNKDVTPENIFIHKPVFFGAATHDMPALGKASCEKFAKGPLTINEFNASHWLMWEKKEEVNEKLLEWIQGL</sequence>
<name>A0A9P7FXV7_9AGAR</name>
<dbReference type="SUPFAM" id="SSF53474">
    <property type="entry name" value="alpha/beta-Hydrolases"/>
    <property type="match status" value="1"/>
</dbReference>
<dbReference type="InterPro" id="IPR029058">
    <property type="entry name" value="AB_hydrolase_fold"/>
</dbReference>
<comment type="caution">
    <text evidence="4">The sequence shown here is derived from an EMBL/GenBank/DDBJ whole genome shotgun (WGS) entry which is preliminary data.</text>
</comment>
<protein>
    <recommendedName>
        <fullName evidence="3">AB hydrolase-1 domain-containing protein</fullName>
    </recommendedName>
</protein>
<evidence type="ECO:0000259" key="3">
    <source>
        <dbReference type="Pfam" id="PF00561"/>
    </source>
</evidence>
<gene>
    <name evidence="4" type="ORF">H0H81_006664</name>
</gene>
<dbReference type="Pfam" id="PF00561">
    <property type="entry name" value="Abhydrolase_1"/>
    <property type="match status" value="1"/>
</dbReference>
<evidence type="ECO:0000313" key="5">
    <source>
        <dbReference type="Proteomes" id="UP000717328"/>
    </source>
</evidence>
<comment type="similarity">
    <text evidence="2">Belongs to the AB hydrolase superfamily. Epoxide hydrolase family.</text>
</comment>
<dbReference type="OrthoDB" id="408373at2759"/>
<dbReference type="PANTHER" id="PTHR43329">
    <property type="entry name" value="EPOXIDE HYDROLASE"/>
    <property type="match status" value="1"/>
</dbReference>